<dbReference type="Proteomes" id="UP000077134">
    <property type="component" value="Unassembled WGS sequence"/>
</dbReference>
<dbReference type="OrthoDB" id="1682562at2"/>
<accession>A0A167FML8</accession>
<keyword evidence="4" id="KW-1185">Reference proteome</keyword>
<name>A0A167FML8_9BACL</name>
<evidence type="ECO:0000313" key="3">
    <source>
        <dbReference type="EMBL" id="OAB76715.1"/>
    </source>
</evidence>
<evidence type="ECO:0000256" key="1">
    <source>
        <dbReference type="SAM" id="Coils"/>
    </source>
</evidence>
<evidence type="ECO:0000313" key="4">
    <source>
        <dbReference type="Proteomes" id="UP000077134"/>
    </source>
</evidence>
<reference evidence="3 4" key="1">
    <citation type="submission" date="2016-02" db="EMBL/GenBank/DDBJ databases">
        <title>Paenibacillus sp. LPB0068, isolated from Crassostrea gigas.</title>
        <authorList>
            <person name="Shin S.-K."/>
            <person name="Yi H."/>
        </authorList>
    </citation>
    <scope>NUCLEOTIDE SEQUENCE [LARGE SCALE GENOMIC DNA]</scope>
    <source>
        <strain evidence="3 4">LPB0068</strain>
    </source>
</reference>
<proteinExistence type="predicted"/>
<protein>
    <submittedName>
        <fullName evidence="3">Uncharacterized protein</fullName>
    </submittedName>
</protein>
<feature type="coiled-coil region" evidence="1">
    <location>
        <begin position="35"/>
        <end position="105"/>
    </location>
</feature>
<keyword evidence="1" id="KW-0175">Coiled coil</keyword>
<keyword evidence="2" id="KW-0472">Membrane</keyword>
<dbReference type="STRING" id="1763538.LPB68_19980"/>
<keyword evidence="2" id="KW-0812">Transmembrane</keyword>
<organism evidence="3 4">
    <name type="scientific">Paenibacillus crassostreae</name>
    <dbReference type="NCBI Taxonomy" id="1763538"/>
    <lineage>
        <taxon>Bacteria</taxon>
        <taxon>Bacillati</taxon>
        <taxon>Bacillota</taxon>
        <taxon>Bacilli</taxon>
        <taxon>Bacillales</taxon>
        <taxon>Paenibacillaceae</taxon>
        <taxon>Paenibacillus</taxon>
    </lineage>
</organism>
<evidence type="ECO:0000256" key="2">
    <source>
        <dbReference type="SAM" id="Phobius"/>
    </source>
</evidence>
<dbReference type="AlphaFoldDB" id="A0A167FML8"/>
<sequence length="186" mass="21166">MEPWIIIIMLGAAAFIYGIMLPRNKADKTSTELLLKEVEATLEQYMADIEEENDSLVELVGQMKKDSTTKLLLLEEQLIEMKQRLLKVEGQSLEYENRIMEIEQNKNLLNTPLTEIASTSEDLSELSLLEIVDENSKPMDSIKQRYSEVFELYEQGKSMDVIGKLVGIQLGEVQLILQLAKQEGSL</sequence>
<keyword evidence="2" id="KW-1133">Transmembrane helix</keyword>
<feature type="transmembrane region" description="Helical" evidence="2">
    <location>
        <begin position="6"/>
        <end position="22"/>
    </location>
</feature>
<gene>
    <name evidence="3" type="ORF">PNBC_04760</name>
</gene>
<comment type="caution">
    <text evidence="3">The sequence shown here is derived from an EMBL/GenBank/DDBJ whole genome shotgun (WGS) entry which is preliminary data.</text>
</comment>
<dbReference type="RefSeq" id="WP_082865600.1">
    <property type="nucleotide sequence ID" value="NZ_CP017770.1"/>
</dbReference>
<dbReference type="EMBL" id="LSFN01000005">
    <property type="protein sequence ID" value="OAB76715.1"/>
    <property type="molecule type" value="Genomic_DNA"/>
</dbReference>